<keyword evidence="5 6" id="KW-0472">Membrane</keyword>
<reference evidence="8" key="2">
    <citation type="journal article" date="2021" name="PeerJ">
        <title>Extensive microbial diversity within the chicken gut microbiome revealed by metagenomics and culture.</title>
        <authorList>
            <person name="Gilroy R."/>
            <person name="Ravi A."/>
            <person name="Getino M."/>
            <person name="Pursley I."/>
            <person name="Horton D.L."/>
            <person name="Alikhan N.F."/>
            <person name="Baker D."/>
            <person name="Gharbi K."/>
            <person name="Hall N."/>
            <person name="Watson M."/>
            <person name="Adriaenssens E.M."/>
            <person name="Foster-Nyarko E."/>
            <person name="Jarju S."/>
            <person name="Secka A."/>
            <person name="Antonio M."/>
            <person name="Oren A."/>
            <person name="Chaudhuri R.R."/>
            <person name="La Ragione R."/>
            <person name="Hildebrand F."/>
            <person name="Pallen M.J."/>
        </authorList>
    </citation>
    <scope>NUCLEOTIDE SEQUENCE</scope>
    <source>
        <strain evidence="8">35461</strain>
    </source>
</reference>
<evidence type="ECO:0000256" key="2">
    <source>
        <dbReference type="ARBA" id="ARBA00007362"/>
    </source>
</evidence>
<evidence type="ECO:0000256" key="1">
    <source>
        <dbReference type="ARBA" id="ARBA00004141"/>
    </source>
</evidence>
<dbReference type="PANTHER" id="PTHR32322:SF2">
    <property type="entry name" value="EAMA DOMAIN-CONTAINING PROTEIN"/>
    <property type="match status" value="1"/>
</dbReference>
<feature type="transmembrane region" description="Helical" evidence="6">
    <location>
        <begin position="173"/>
        <end position="193"/>
    </location>
</feature>
<feature type="transmembrane region" description="Helical" evidence="6">
    <location>
        <begin position="33"/>
        <end position="49"/>
    </location>
</feature>
<comment type="caution">
    <text evidence="8">The sequence shown here is derived from an EMBL/GenBank/DDBJ whole genome shotgun (WGS) entry which is preliminary data.</text>
</comment>
<evidence type="ECO:0000256" key="3">
    <source>
        <dbReference type="ARBA" id="ARBA00022692"/>
    </source>
</evidence>
<dbReference type="Proteomes" id="UP000886845">
    <property type="component" value="Unassembled WGS sequence"/>
</dbReference>
<proteinExistence type="inferred from homology"/>
<feature type="transmembrane region" description="Helical" evidence="6">
    <location>
        <begin position="113"/>
        <end position="131"/>
    </location>
</feature>
<evidence type="ECO:0000313" key="9">
    <source>
        <dbReference type="Proteomes" id="UP000886845"/>
    </source>
</evidence>
<evidence type="ECO:0000256" key="6">
    <source>
        <dbReference type="SAM" id="Phobius"/>
    </source>
</evidence>
<dbReference type="Pfam" id="PF00892">
    <property type="entry name" value="EamA"/>
    <property type="match status" value="2"/>
</dbReference>
<feature type="transmembrane region" description="Helical" evidence="6">
    <location>
        <begin position="265"/>
        <end position="282"/>
    </location>
</feature>
<dbReference type="AlphaFoldDB" id="A0A9D1NLP4"/>
<protein>
    <submittedName>
        <fullName evidence="8">DMT family transporter</fullName>
    </submittedName>
</protein>
<organism evidence="8 9">
    <name type="scientific">Candidatus Spyradenecus faecavium</name>
    <dbReference type="NCBI Taxonomy" id="2840947"/>
    <lineage>
        <taxon>Bacteria</taxon>
        <taxon>Pseudomonadati</taxon>
        <taxon>Lentisphaerota</taxon>
        <taxon>Lentisphaeria</taxon>
        <taxon>Lentisphaerales</taxon>
        <taxon>Lentisphaeraceae</taxon>
        <taxon>Lentisphaeraceae incertae sedis</taxon>
        <taxon>Candidatus Spyradenecus</taxon>
    </lineage>
</organism>
<feature type="transmembrane region" description="Helical" evidence="6">
    <location>
        <begin position="240"/>
        <end position="259"/>
    </location>
</feature>
<feature type="transmembrane region" description="Helical" evidence="6">
    <location>
        <begin position="85"/>
        <end position="106"/>
    </location>
</feature>
<dbReference type="InterPro" id="IPR050638">
    <property type="entry name" value="AA-Vitamin_Transporters"/>
</dbReference>
<feature type="domain" description="EamA" evidence="7">
    <location>
        <begin position="142"/>
        <end position="278"/>
    </location>
</feature>
<evidence type="ECO:0000256" key="4">
    <source>
        <dbReference type="ARBA" id="ARBA00022989"/>
    </source>
</evidence>
<evidence type="ECO:0000256" key="5">
    <source>
        <dbReference type="ARBA" id="ARBA00023136"/>
    </source>
</evidence>
<dbReference type="EMBL" id="DVOR01000074">
    <property type="protein sequence ID" value="HIV08941.1"/>
    <property type="molecule type" value="Genomic_DNA"/>
</dbReference>
<dbReference type="PANTHER" id="PTHR32322">
    <property type="entry name" value="INNER MEMBRANE TRANSPORTER"/>
    <property type="match status" value="1"/>
</dbReference>
<dbReference type="InterPro" id="IPR000620">
    <property type="entry name" value="EamA_dom"/>
</dbReference>
<reference evidence="8" key="1">
    <citation type="submission" date="2020-10" db="EMBL/GenBank/DDBJ databases">
        <authorList>
            <person name="Gilroy R."/>
        </authorList>
    </citation>
    <scope>NUCLEOTIDE SEQUENCE</scope>
    <source>
        <strain evidence="8">35461</strain>
    </source>
</reference>
<feature type="transmembrane region" description="Helical" evidence="6">
    <location>
        <begin position="205"/>
        <end position="228"/>
    </location>
</feature>
<dbReference type="SUPFAM" id="SSF103481">
    <property type="entry name" value="Multidrug resistance efflux transporter EmrE"/>
    <property type="match status" value="2"/>
</dbReference>
<feature type="transmembrane region" description="Helical" evidence="6">
    <location>
        <begin position="137"/>
        <end position="161"/>
    </location>
</feature>
<name>A0A9D1NLP4_9BACT</name>
<feature type="transmembrane region" description="Helical" evidence="6">
    <location>
        <begin position="61"/>
        <end position="79"/>
    </location>
</feature>
<sequence>MACGIAAAVCYGMNPLGATALYAGGLTPDSALFYRYGFAALLLGVGVAASGEGFRLTRREVGVLASLGALFAVSSLTFFESFRVMDTGLACTILFVYPLMVAGVMTAFFGERLTWAMGTALALALGGIALLCKGGDGGVSVLGVTLVLVSALTYALYIVVVNRAAPRASAAKLTFYVMLFCLPLVLAHEALAGQALPQPLTTLPMFLWALMLAVVPTVLSLVLMAMAVRLVGSTPTAVMGALEPLTAVALGVALLGEALTPRLCVGIALILAAVTLITLAGAKPARA</sequence>
<dbReference type="GO" id="GO:0016020">
    <property type="term" value="C:membrane"/>
    <property type="evidence" value="ECO:0007669"/>
    <property type="project" value="UniProtKB-SubCell"/>
</dbReference>
<keyword evidence="3 6" id="KW-0812">Transmembrane</keyword>
<comment type="subcellular location">
    <subcellularLocation>
        <location evidence="1">Membrane</location>
        <topology evidence="1">Multi-pass membrane protein</topology>
    </subcellularLocation>
</comment>
<gene>
    <name evidence="8" type="ORF">IAC79_02355</name>
</gene>
<evidence type="ECO:0000313" key="8">
    <source>
        <dbReference type="EMBL" id="HIV08941.1"/>
    </source>
</evidence>
<feature type="domain" description="EamA" evidence="7">
    <location>
        <begin position="3"/>
        <end position="131"/>
    </location>
</feature>
<comment type="similarity">
    <text evidence="2">Belongs to the EamA transporter family.</text>
</comment>
<evidence type="ECO:0000259" key="7">
    <source>
        <dbReference type="Pfam" id="PF00892"/>
    </source>
</evidence>
<accession>A0A9D1NLP4</accession>
<keyword evidence="4 6" id="KW-1133">Transmembrane helix</keyword>
<dbReference type="InterPro" id="IPR037185">
    <property type="entry name" value="EmrE-like"/>
</dbReference>